<gene>
    <name evidence="2" type="ORF">PXEA_LOCUS28113</name>
</gene>
<evidence type="ECO:0000313" key="2">
    <source>
        <dbReference type="EMBL" id="VEL34673.1"/>
    </source>
</evidence>
<keyword evidence="1" id="KW-1133">Transmembrane helix</keyword>
<evidence type="ECO:0000313" key="3">
    <source>
        <dbReference type="Proteomes" id="UP000784294"/>
    </source>
</evidence>
<organism evidence="2 3">
    <name type="scientific">Protopolystoma xenopodis</name>
    <dbReference type="NCBI Taxonomy" id="117903"/>
    <lineage>
        <taxon>Eukaryota</taxon>
        <taxon>Metazoa</taxon>
        <taxon>Spiralia</taxon>
        <taxon>Lophotrochozoa</taxon>
        <taxon>Platyhelminthes</taxon>
        <taxon>Monogenea</taxon>
        <taxon>Polyopisthocotylea</taxon>
        <taxon>Polystomatidea</taxon>
        <taxon>Polystomatidae</taxon>
        <taxon>Protopolystoma</taxon>
    </lineage>
</organism>
<name>A0A3S5AE56_9PLAT</name>
<comment type="caution">
    <text evidence="2">The sequence shown here is derived from an EMBL/GenBank/DDBJ whole genome shotgun (WGS) entry which is preliminary data.</text>
</comment>
<dbReference type="EMBL" id="CAAALY010248130">
    <property type="protein sequence ID" value="VEL34673.1"/>
    <property type="molecule type" value="Genomic_DNA"/>
</dbReference>
<evidence type="ECO:0000256" key="1">
    <source>
        <dbReference type="SAM" id="Phobius"/>
    </source>
</evidence>
<accession>A0A3S5AE56</accession>
<feature type="transmembrane region" description="Helical" evidence="1">
    <location>
        <begin position="201"/>
        <end position="223"/>
    </location>
</feature>
<dbReference type="Proteomes" id="UP000784294">
    <property type="component" value="Unassembled WGS sequence"/>
</dbReference>
<sequence length="257" mass="28907">MPAKRLGMYQVHSPTLEMVMHTMDSGKDPFSILPPAGDRTSIAGPSTPSVPRTAIYQSTAGGSANAASMATPASQAEFAFYLLHSHLIPSWTVPLLLHSLTFPGSMFVFWRLVEFEFSQADWRVRFDAIEKAGLLLAEMDDLVLTGHFSGVAKDKVLARKRRQTTAPDLVSPKRAKLGIILKEKKNIYWFNDIYKPLHLDILAFVHLPISTAIQLYFLSLFILHRNQSYLLRLKMVAQVQVFVRPAEDLSQEREGPR</sequence>
<keyword evidence="1" id="KW-0472">Membrane</keyword>
<dbReference type="AlphaFoldDB" id="A0A3S5AE56"/>
<reference evidence="2" key="1">
    <citation type="submission" date="2018-11" db="EMBL/GenBank/DDBJ databases">
        <authorList>
            <consortium name="Pathogen Informatics"/>
        </authorList>
    </citation>
    <scope>NUCLEOTIDE SEQUENCE</scope>
</reference>
<proteinExistence type="predicted"/>
<protein>
    <submittedName>
        <fullName evidence="2">Uncharacterized protein</fullName>
    </submittedName>
</protein>
<keyword evidence="1" id="KW-0812">Transmembrane</keyword>
<dbReference type="OrthoDB" id="6270916at2759"/>
<keyword evidence="3" id="KW-1185">Reference proteome</keyword>